<dbReference type="GO" id="GO:0005975">
    <property type="term" value="P:carbohydrate metabolic process"/>
    <property type="evidence" value="ECO:0007669"/>
    <property type="project" value="InterPro"/>
</dbReference>
<feature type="region of interest" description="Disordered" evidence="8">
    <location>
        <begin position="169"/>
        <end position="188"/>
    </location>
</feature>
<dbReference type="PANTHER" id="PTHR43771">
    <property type="entry name" value="PHOSPHOMANNOMUTASE"/>
    <property type="match status" value="1"/>
</dbReference>
<sequence length="533" mass="57677">MAFPAHIFKAYDIRGIADTEVTPALAETLGAVFVQFLSDELNAERPLTLVVGRDMRLSSPALHAALVRGMTSAGARVLDAGLVSTPTFYFAVTHLGADGGVMISASHNPKEYNGFKLVRANAVPVSGETGMYRIRDMCADVIASPSSVIPSEVAPRDGAEGSNVIARSEATKQSNRHPDHGLDPGEGSHVIASEAKQSNKTNTEKINGILQTETDWVLSQTNVAELPKLKIVADAANAMGAQYLDALFAKIPCELVKMNFELDGTFPAHEADPLKDENVRAVQERVVAEKADLGIATDGDGDRIFFFDETGARVPPSVVRALLAENILRLYPGAKICYDIRPGRITPERIAAAGGVPIVTRVGHSLIKEHAIREGAKFAGESSGHMFFWYKEGFFEIPMLSAVKMLEEIARTKNLPLPPEGSLTGRASAGPGEGRGEGIRKVSEMAAPYCTYAHSGEINFTVKDTKAVLDALADKYNDACLSWLDGLTIEYPDWWANVRASNTEPKVRLAVEGRTRELVDEKVREVSMIIETF</sequence>
<dbReference type="AlphaFoldDB" id="A0A1F7VFI9"/>
<evidence type="ECO:0000256" key="5">
    <source>
        <dbReference type="ARBA" id="ARBA00022842"/>
    </source>
</evidence>
<feature type="domain" description="Alpha-D-phosphohexomutase C-terminal" evidence="9">
    <location>
        <begin position="457"/>
        <end position="521"/>
    </location>
</feature>
<proteinExistence type="inferred from homology"/>
<organism evidence="13 14">
    <name type="scientific">Candidatus Uhrbacteria bacterium RIFCSPLOWO2_02_FULL_51_9</name>
    <dbReference type="NCBI Taxonomy" id="1802410"/>
    <lineage>
        <taxon>Bacteria</taxon>
        <taxon>Candidatus Uhriibacteriota</taxon>
    </lineage>
</organism>
<dbReference type="Gene3D" id="3.40.120.10">
    <property type="entry name" value="Alpha-D-Glucose-1,6-Bisphosphate, subunit A, domain 3"/>
    <property type="match status" value="3"/>
</dbReference>
<reference evidence="13 14" key="1">
    <citation type="journal article" date="2016" name="Nat. Commun.">
        <title>Thousands of microbial genomes shed light on interconnected biogeochemical processes in an aquifer system.</title>
        <authorList>
            <person name="Anantharaman K."/>
            <person name="Brown C.T."/>
            <person name="Hug L.A."/>
            <person name="Sharon I."/>
            <person name="Castelle C.J."/>
            <person name="Probst A.J."/>
            <person name="Thomas B.C."/>
            <person name="Singh A."/>
            <person name="Wilkins M.J."/>
            <person name="Karaoz U."/>
            <person name="Brodie E.L."/>
            <person name="Williams K.H."/>
            <person name="Hubbard S.S."/>
            <person name="Banfield J.F."/>
        </authorList>
    </citation>
    <scope>NUCLEOTIDE SEQUENCE [LARGE SCALE GENOMIC DNA]</scope>
</reference>
<evidence type="ECO:0000256" key="4">
    <source>
        <dbReference type="ARBA" id="ARBA00022723"/>
    </source>
</evidence>
<evidence type="ECO:0000256" key="8">
    <source>
        <dbReference type="SAM" id="MobiDB-lite"/>
    </source>
</evidence>
<dbReference type="PANTHER" id="PTHR43771:SF1">
    <property type="entry name" value="PHOSPHOMANNOMUTASE"/>
    <property type="match status" value="1"/>
</dbReference>
<dbReference type="GO" id="GO:0016868">
    <property type="term" value="F:intramolecular phosphotransferase activity"/>
    <property type="evidence" value="ECO:0007669"/>
    <property type="project" value="InterPro"/>
</dbReference>
<name>A0A1F7VFI9_9BACT</name>
<evidence type="ECO:0008006" key="15">
    <source>
        <dbReference type="Google" id="ProtNLM"/>
    </source>
</evidence>
<dbReference type="InterPro" id="IPR005846">
    <property type="entry name" value="A-D-PHexomutase_a/b/a-III"/>
</dbReference>
<dbReference type="CDD" id="cd03089">
    <property type="entry name" value="PMM_PGM"/>
    <property type="match status" value="1"/>
</dbReference>
<feature type="domain" description="Alpha-D-phosphohexomutase alpha/beta/alpha" evidence="10">
    <location>
        <begin position="7"/>
        <end position="129"/>
    </location>
</feature>
<keyword evidence="4 7" id="KW-0479">Metal-binding</keyword>
<keyword evidence="6" id="KW-0413">Isomerase</keyword>
<feature type="domain" description="Alpha-D-phosphohexomutase alpha/beta/alpha" evidence="12">
    <location>
        <begin position="321"/>
        <end position="413"/>
    </location>
</feature>
<dbReference type="Proteomes" id="UP000176678">
    <property type="component" value="Unassembled WGS sequence"/>
</dbReference>
<dbReference type="STRING" id="1802410.A3H75_00900"/>
<dbReference type="Pfam" id="PF00408">
    <property type="entry name" value="PGM_PMM_IV"/>
    <property type="match status" value="1"/>
</dbReference>
<accession>A0A1F7VFI9</accession>
<dbReference type="GO" id="GO:0000287">
    <property type="term" value="F:magnesium ion binding"/>
    <property type="evidence" value="ECO:0007669"/>
    <property type="project" value="InterPro"/>
</dbReference>
<evidence type="ECO:0000259" key="9">
    <source>
        <dbReference type="Pfam" id="PF00408"/>
    </source>
</evidence>
<comment type="cofactor">
    <cofactor evidence="1">
        <name>Mg(2+)</name>
        <dbReference type="ChEBI" id="CHEBI:18420"/>
    </cofactor>
</comment>
<dbReference type="Pfam" id="PF02880">
    <property type="entry name" value="PGM_PMM_III"/>
    <property type="match status" value="1"/>
</dbReference>
<dbReference type="InterPro" id="IPR036900">
    <property type="entry name" value="A-D-PHexomutase_C_sf"/>
</dbReference>
<evidence type="ECO:0000256" key="2">
    <source>
        <dbReference type="ARBA" id="ARBA00010231"/>
    </source>
</evidence>
<gene>
    <name evidence="13" type="ORF">A3H75_00900</name>
</gene>
<dbReference type="InterPro" id="IPR016055">
    <property type="entry name" value="A-D-PHexomutase_a/b/a-I/II/III"/>
</dbReference>
<evidence type="ECO:0000256" key="7">
    <source>
        <dbReference type="RuleBase" id="RU004326"/>
    </source>
</evidence>
<dbReference type="InterPro" id="IPR005844">
    <property type="entry name" value="A-D-PHexomutase_a/b/a-I"/>
</dbReference>
<evidence type="ECO:0000256" key="1">
    <source>
        <dbReference type="ARBA" id="ARBA00001946"/>
    </source>
</evidence>
<evidence type="ECO:0000256" key="6">
    <source>
        <dbReference type="ARBA" id="ARBA00023235"/>
    </source>
</evidence>
<feature type="domain" description="Alpha-D-phosphohexomutase alpha/beta/alpha" evidence="11">
    <location>
        <begin position="227"/>
        <end position="311"/>
    </location>
</feature>
<evidence type="ECO:0000259" key="12">
    <source>
        <dbReference type="Pfam" id="PF02880"/>
    </source>
</evidence>
<dbReference type="InterPro" id="IPR005841">
    <property type="entry name" value="Alpha-D-phosphohexomutase_SF"/>
</dbReference>
<comment type="similarity">
    <text evidence="2 7">Belongs to the phosphohexose mutase family.</text>
</comment>
<evidence type="ECO:0000256" key="3">
    <source>
        <dbReference type="ARBA" id="ARBA00022553"/>
    </source>
</evidence>
<dbReference type="PRINTS" id="PR00509">
    <property type="entry name" value="PGMPMM"/>
</dbReference>
<evidence type="ECO:0000313" key="13">
    <source>
        <dbReference type="EMBL" id="OGL89255.1"/>
    </source>
</evidence>
<dbReference type="Pfam" id="PF02879">
    <property type="entry name" value="PGM_PMM_II"/>
    <property type="match status" value="1"/>
</dbReference>
<dbReference type="Pfam" id="PF02878">
    <property type="entry name" value="PGM_PMM_I"/>
    <property type="match status" value="1"/>
</dbReference>
<protein>
    <recommendedName>
        <fullName evidence="15">Phosphomannomutase/phosphoglucomutase</fullName>
    </recommendedName>
</protein>
<evidence type="ECO:0000259" key="10">
    <source>
        <dbReference type="Pfam" id="PF02878"/>
    </source>
</evidence>
<evidence type="ECO:0000313" key="14">
    <source>
        <dbReference type="Proteomes" id="UP000176678"/>
    </source>
</evidence>
<dbReference type="PROSITE" id="PS00710">
    <property type="entry name" value="PGM_PMM"/>
    <property type="match status" value="1"/>
</dbReference>
<dbReference type="EMBL" id="MGES01000010">
    <property type="protein sequence ID" value="OGL89255.1"/>
    <property type="molecule type" value="Genomic_DNA"/>
</dbReference>
<dbReference type="SUPFAM" id="SSF55957">
    <property type="entry name" value="Phosphoglucomutase, C-terminal domain"/>
    <property type="match status" value="1"/>
</dbReference>
<dbReference type="SUPFAM" id="SSF53738">
    <property type="entry name" value="Phosphoglucomutase, first 3 domains"/>
    <property type="match status" value="3"/>
</dbReference>
<dbReference type="InterPro" id="IPR005843">
    <property type="entry name" value="A-D-PHexomutase_C"/>
</dbReference>
<keyword evidence="5 7" id="KW-0460">Magnesium</keyword>
<dbReference type="Gene3D" id="3.30.310.50">
    <property type="entry name" value="Alpha-D-phosphohexomutase, C-terminal domain"/>
    <property type="match status" value="1"/>
</dbReference>
<dbReference type="InterPro" id="IPR016066">
    <property type="entry name" value="A-D-PHexomutase_CS"/>
</dbReference>
<dbReference type="InterPro" id="IPR005845">
    <property type="entry name" value="A-D-PHexomutase_a/b/a-II"/>
</dbReference>
<comment type="caution">
    <text evidence="13">The sequence shown here is derived from an EMBL/GenBank/DDBJ whole genome shotgun (WGS) entry which is preliminary data.</text>
</comment>
<evidence type="ECO:0000259" key="11">
    <source>
        <dbReference type="Pfam" id="PF02879"/>
    </source>
</evidence>
<feature type="region of interest" description="Disordered" evidence="8">
    <location>
        <begin position="417"/>
        <end position="436"/>
    </location>
</feature>
<keyword evidence="3" id="KW-0597">Phosphoprotein</keyword>